<evidence type="ECO:0000256" key="7">
    <source>
        <dbReference type="ARBA" id="ARBA00023157"/>
    </source>
</evidence>
<dbReference type="InterPro" id="IPR011118">
    <property type="entry name" value="Tannase/feruloyl_esterase"/>
</dbReference>
<keyword evidence="7" id="KW-1015">Disulfide bond</keyword>
<dbReference type="Gene3D" id="3.40.50.1820">
    <property type="entry name" value="alpha/beta hydrolase"/>
    <property type="match status" value="1"/>
</dbReference>
<comment type="similarity">
    <text evidence="1">Belongs to the tannase family.</text>
</comment>
<keyword evidence="2" id="KW-0719">Serine esterase</keyword>
<organism evidence="8 9">
    <name type="scientific">Novosphingobium organovorum</name>
    <dbReference type="NCBI Taxonomy" id="2930092"/>
    <lineage>
        <taxon>Bacteria</taxon>
        <taxon>Pseudomonadati</taxon>
        <taxon>Pseudomonadota</taxon>
        <taxon>Alphaproteobacteria</taxon>
        <taxon>Sphingomonadales</taxon>
        <taxon>Sphingomonadaceae</taxon>
        <taxon>Novosphingobium</taxon>
    </lineage>
</organism>
<dbReference type="PANTHER" id="PTHR33938:SF15">
    <property type="entry name" value="FERULOYL ESTERASE B-RELATED"/>
    <property type="match status" value="1"/>
</dbReference>
<keyword evidence="5 8" id="KW-0378">Hydrolase</keyword>
<evidence type="ECO:0000313" key="8">
    <source>
        <dbReference type="EMBL" id="MCJ2184650.1"/>
    </source>
</evidence>
<accession>A0ABT0BI95</accession>
<evidence type="ECO:0000256" key="5">
    <source>
        <dbReference type="ARBA" id="ARBA00022801"/>
    </source>
</evidence>
<dbReference type="PANTHER" id="PTHR33938">
    <property type="entry name" value="FERULOYL ESTERASE B-RELATED"/>
    <property type="match status" value="1"/>
</dbReference>
<keyword evidence="6" id="KW-0106">Calcium</keyword>
<evidence type="ECO:0000256" key="6">
    <source>
        <dbReference type="ARBA" id="ARBA00022837"/>
    </source>
</evidence>
<feature type="non-terminal residue" evidence="8">
    <location>
        <position position="1"/>
    </location>
</feature>
<dbReference type="Proteomes" id="UP001162881">
    <property type="component" value="Unassembled WGS sequence"/>
</dbReference>
<comment type="caution">
    <text evidence="8">The sequence shown here is derived from an EMBL/GenBank/DDBJ whole genome shotgun (WGS) entry which is preliminary data.</text>
</comment>
<evidence type="ECO:0000313" key="9">
    <source>
        <dbReference type="Proteomes" id="UP001162881"/>
    </source>
</evidence>
<dbReference type="SUPFAM" id="SSF53474">
    <property type="entry name" value="alpha/beta-Hydrolases"/>
    <property type="match status" value="1"/>
</dbReference>
<dbReference type="RefSeq" id="WP_244023691.1">
    <property type="nucleotide sequence ID" value="NZ_JALHLF010000126.1"/>
</dbReference>
<evidence type="ECO:0000256" key="1">
    <source>
        <dbReference type="ARBA" id="ARBA00006249"/>
    </source>
</evidence>
<dbReference type="EMBL" id="JALHLF010000126">
    <property type="protein sequence ID" value="MCJ2184650.1"/>
    <property type="molecule type" value="Genomic_DNA"/>
</dbReference>
<gene>
    <name evidence="8" type="ORF">MTR62_18430</name>
</gene>
<keyword evidence="4" id="KW-0732">Signal</keyword>
<dbReference type="InterPro" id="IPR029058">
    <property type="entry name" value="AB_hydrolase_fold"/>
</dbReference>
<name>A0ABT0BI95_9SPHN</name>
<sequence length="553" mass="58087">SAPADEREAQCARLGSLSGGPVRGLVVTRSAWIEAGSRVATREGQSDPLPAHCLIEGHFAEHEGRIGGPYAIGFRMRLPGAWNGRFLFQGGGGSNGVVGDATGPNGPGNPLALVRGYAVIAQDSGHDNTRNTLPSHQNELVFGFDPEARADYGHASLPQTNALAHYLMESFYGRDSATNLYWGCSKGGQEGMAFAQRYPDAFDGIVAMAPGMSLPRAALAEAWDTQAVASVLTARGEPVTVAGLKSAFSPAQLQLVADTALAVCDKDDGLADGVIAAVGQCTAQRVVPVLRRHQCTPGASGSAACLEPAQIAALERMMAGPHDSAGKPLYASWSWDIGLAAPGWAIWKTGLVDGPPALNVLLGGGSLAAVFTAPPTALGPDPESRLKWMLGFDFDRDAARIYAVTAPYTTSPWQDVGMRSSDLSRFRGQGGKLIVPHGASDPVFSVMDTLAWWREVDAANGGHAQDFARVFPVPGMNHCSGGPATGQFDSLTALEHWVIDHRAPDQIPAKAGPDTPFPGRSMPLCPYPKIAVGTREGASVHYQCALPPTRKSV</sequence>
<reference evidence="8" key="1">
    <citation type="submission" date="2022-03" db="EMBL/GenBank/DDBJ databases">
        <title>Identification of a novel bacterium isolated from mangrove sediments.</title>
        <authorList>
            <person name="Pan X."/>
        </authorList>
    </citation>
    <scope>NUCLEOTIDE SEQUENCE</scope>
    <source>
        <strain evidence="8">B1949</strain>
    </source>
</reference>
<proteinExistence type="inferred from homology"/>
<keyword evidence="9" id="KW-1185">Reference proteome</keyword>
<evidence type="ECO:0000256" key="3">
    <source>
        <dbReference type="ARBA" id="ARBA00022723"/>
    </source>
</evidence>
<protein>
    <submittedName>
        <fullName evidence="8">Tannase/feruloyl esterase family alpha/beta hydrolase</fullName>
    </submittedName>
</protein>
<evidence type="ECO:0000256" key="2">
    <source>
        <dbReference type="ARBA" id="ARBA00022487"/>
    </source>
</evidence>
<evidence type="ECO:0000256" key="4">
    <source>
        <dbReference type="ARBA" id="ARBA00022729"/>
    </source>
</evidence>
<dbReference type="Pfam" id="PF07519">
    <property type="entry name" value="Tannase"/>
    <property type="match status" value="1"/>
</dbReference>
<keyword evidence="3" id="KW-0479">Metal-binding</keyword>
<dbReference type="GO" id="GO:0016787">
    <property type="term" value="F:hydrolase activity"/>
    <property type="evidence" value="ECO:0007669"/>
    <property type="project" value="UniProtKB-KW"/>
</dbReference>